<dbReference type="CDD" id="cd00996">
    <property type="entry name" value="PBP2_AatB_like"/>
    <property type="match status" value="1"/>
</dbReference>
<evidence type="ECO:0000256" key="5">
    <source>
        <dbReference type="SAM" id="SignalP"/>
    </source>
</evidence>
<evidence type="ECO:0000259" key="6">
    <source>
        <dbReference type="SMART" id="SM00062"/>
    </source>
</evidence>
<keyword evidence="9" id="KW-1185">Reference proteome</keyword>
<evidence type="ECO:0000256" key="1">
    <source>
        <dbReference type="ARBA" id="ARBA00004196"/>
    </source>
</evidence>
<dbReference type="GO" id="GO:0030313">
    <property type="term" value="C:cell envelope"/>
    <property type="evidence" value="ECO:0007669"/>
    <property type="project" value="UniProtKB-SubCell"/>
</dbReference>
<dbReference type="InterPro" id="IPR001320">
    <property type="entry name" value="Iontro_rcpt_C"/>
</dbReference>
<accession>A0A3M6QTU7</accession>
<dbReference type="EMBL" id="RDQO01000003">
    <property type="protein sequence ID" value="RMX05902.1"/>
    <property type="molecule type" value="Genomic_DNA"/>
</dbReference>
<feature type="domain" description="Ionotropic glutamate receptor C-terminal" evidence="7">
    <location>
        <begin position="49"/>
        <end position="271"/>
    </location>
</feature>
<gene>
    <name evidence="8" type="ORF">D8I35_12175</name>
</gene>
<dbReference type="Pfam" id="PF00497">
    <property type="entry name" value="SBP_bac_3"/>
    <property type="match status" value="1"/>
</dbReference>
<protein>
    <submittedName>
        <fullName evidence="8">Amino acid ABC transporter substrate-binding protein</fullName>
    </submittedName>
</protein>
<comment type="caution">
    <text evidence="8">The sequence shown here is derived from an EMBL/GenBank/DDBJ whole genome shotgun (WGS) entry which is preliminary data.</text>
</comment>
<comment type="subcellular location">
    <subcellularLocation>
        <location evidence="1">Cell envelope</location>
    </subcellularLocation>
</comment>
<feature type="domain" description="Solute-binding protein family 3/N-terminal" evidence="6">
    <location>
        <begin position="49"/>
        <end position="272"/>
    </location>
</feature>
<dbReference type="PROSITE" id="PS01039">
    <property type="entry name" value="SBP_BACTERIAL_3"/>
    <property type="match status" value="1"/>
</dbReference>
<feature type="signal peptide" evidence="5">
    <location>
        <begin position="1"/>
        <end position="27"/>
    </location>
</feature>
<reference evidence="8 9" key="1">
    <citation type="submission" date="2018-10" db="EMBL/GenBank/DDBJ databases">
        <title>Draft genome of Cortibacter populi DSM10536.</title>
        <authorList>
            <person name="Bernier A.-M."/>
            <person name="Bernard K."/>
        </authorList>
    </citation>
    <scope>NUCLEOTIDE SEQUENCE [LARGE SCALE GENOMIC DNA]</scope>
    <source>
        <strain evidence="8 9">DSM 105136</strain>
    </source>
</reference>
<evidence type="ECO:0000259" key="7">
    <source>
        <dbReference type="SMART" id="SM00079"/>
    </source>
</evidence>
<evidence type="ECO:0000313" key="8">
    <source>
        <dbReference type="EMBL" id="RMX05902.1"/>
    </source>
</evidence>
<evidence type="ECO:0000256" key="3">
    <source>
        <dbReference type="ARBA" id="ARBA00022729"/>
    </source>
</evidence>
<sequence length="275" mass="29646">MLKLKSLLLVPAAVLVVACGKSDNAPAQQPAPSQPAPVAEAPAPALPAKIVVGLDDNFPPMGFRDEKNELVGFDIDMAREAAKRMNIEAEFKPIDWSAKEAELNSRRVDVLWNGLTITEERRKNIGFTAPYMENHQIIIVTAASPIDGKADLAGKVVGAQEGSSAVDAIQKDEATAASFKELKTFGDNITALMDLGTGRLDAVVVDEVVGRYYVAKRASEFRVLEDNFGTEDYGVGTRLDDKALLGKLDETLGAMKQDGTAQQISEQWFGANVIK</sequence>
<dbReference type="RefSeq" id="WP_122229613.1">
    <property type="nucleotide sequence ID" value="NZ_RDQO01000003.1"/>
</dbReference>
<keyword evidence="3 5" id="KW-0732">Signal</keyword>
<dbReference type="InterPro" id="IPR001638">
    <property type="entry name" value="Solute-binding_3/MltF_N"/>
</dbReference>
<dbReference type="PANTHER" id="PTHR35936">
    <property type="entry name" value="MEMBRANE-BOUND LYTIC MUREIN TRANSGLYCOSYLASE F"/>
    <property type="match status" value="1"/>
</dbReference>
<evidence type="ECO:0000256" key="2">
    <source>
        <dbReference type="ARBA" id="ARBA00010333"/>
    </source>
</evidence>
<evidence type="ECO:0000313" key="9">
    <source>
        <dbReference type="Proteomes" id="UP000278006"/>
    </source>
</evidence>
<proteinExistence type="inferred from homology"/>
<dbReference type="GO" id="GO:0015276">
    <property type="term" value="F:ligand-gated monoatomic ion channel activity"/>
    <property type="evidence" value="ECO:0007669"/>
    <property type="project" value="InterPro"/>
</dbReference>
<evidence type="ECO:0000256" key="4">
    <source>
        <dbReference type="RuleBase" id="RU003744"/>
    </source>
</evidence>
<name>A0A3M6QTU7_9BURK</name>
<dbReference type="PROSITE" id="PS51257">
    <property type="entry name" value="PROKAR_LIPOPROTEIN"/>
    <property type="match status" value="1"/>
</dbReference>
<comment type="similarity">
    <text evidence="2 4">Belongs to the bacterial solute-binding protein 3 family.</text>
</comment>
<dbReference type="SMART" id="SM00079">
    <property type="entry name" value="PBPe"/>
    <property type="match status" value="1"/>
</dbReference>
<organism evidence="8 9">
    <name type="scientific">Corticibacter populi</name>
    <dbReference type="NCBI Taxonomy" id="1550736"/>
    <lineage>
        <taxon>Bacteria</taxon>
        <taxon>Pseudomonadati</taxon>
        <taxon>Pseudomonadota</taxon>
        <taxon>Betaproteobacteria</taxon>
        <taxon>Burkholderiales</taxon>
        <taxon>Comamonadaceae</taxon>
        <taxon>Corticibacter</taxon>
    </lineage>
</organism>
<dbReference type="PANTHER" id="PTHR35936:SF34">
    <property type="entry name" value="ABC TRANSPORTER EXTRACELLULAR-BINDING PROTEIN YCKB-RELATED"/>
    <property type="match status" value="1"/>
</dbReference>
<dbReference type="SMART" id="SM00062">
    <property type="entry name" value="PBPb"/>
    <property type="match status" value="1"/>
</dbReference>
<dbReference type="Proteomes" id="UP000278006">
    <property type="component" value="Unassembled WGS sequence"/>
</dbReference>
<dbReference type="InterPro" id="IPR018313">
    <property type="entry name" value="SBP_3_CS"/>
</dbReference>
<dbReference type="AlphaFoldDB" id="A0A3M6QTU7"/>
<dbReference type="OrthoDB" id="368476at2"/>
<feature type="chain" id="PRO_5018038073" evidence="5">
    <location>
        <begin position="28"/>
        <end position="275"/>
    </location>
</feature>
<dbReference type="GO" id="GO:0016020">
    <property type="term" value="C:membrane"/>
    <property type="evidence" value="ECO:0007669"/>
    <property type="project" value="InterPro"/>
</dbReference>
<dbReference type="SUPFAM" id="SSF53850">
    <property type="entry name" value="Periplasmic binding protein-like II"/>
    <property type="match status" value="1"/>
</dbReference>
<dbReference type="Gene3D" id="3.40.190.10">
    <property type="entry name" value="Periplasmic binding protein-like II"/>
    <property type="match status" value="2"/>
</dbReference>